<keyword evidence="1" id="KW-1133">Transmembrane helix</keyword>
<keyword evidence="1" id="KW-0472">Membrane</keyword>
<reference evidence="3" key="1">
    <citation type="journal article" date="2019" name="Int. J. Syst. Evol. Microbiol.">
        <title>The Global Catalogue of Microorganisms (GCM) 10K type strain sequencing project: providing services to taxonomists for standard genome sequencing and annotation.</title>
        <authorList>
            <consortium name="The Broad Institute Genomics Platform"/>
            <consortium name="The Broad Institute Genome Sequencing Center for Infectious Disease"/>
            <person name="Wu L."/>
            <person name="Ma J."/>
        </authorList>
    </citation>
    <scope>NUCLEOTIDE SEQUENCE [LARGE SCALE GENOMIC DNA]</scope>
    <source>
        <strain evidence="3">CGMCC 1.12990</strain>
    </source>
</reference>
<sequence>MAASAPNTNTPDPRPTGDLEHLFRQKFAEAEVAPRASFWDQLDHELVVQQNEQVVQQNVTYRRRLVVHRWVAAACLLLALGFGSWAFLWQNGAAVGPELAMQLPAGSATSADASAGSAGAATSGFGAEHGSAASDAAAFPATASGSASDLLAGLDVPSGATESEVAALLRRGSATPAYTAQFGAGRSATGLYSAAPAEGGSLMDVYRQVTSSAGGVGADNSFFASLTGMQPRPAALRSGLGLSRPDTLKPSLLMAPQLPTSAPEVAAVPEPEQRESPKLWRRLRLGASYAVGSYNPNINFSHTDGRLRTDMVTNAVRNYYQDEAEDEYRRNLRAGVSQRAALVASYTLNDRWTLTSGAEVAQQRATSATTYGFIDGKQVGHEAADLFNRPAAYSPAPAQPRATSYRYRTAGIPVGVRYGSTKPGLSLYAKVGAAVSVLLGSRSELEGSPEATRTYTLKSAESPYRQVLTSVRGGTGVRYQPASAAWNVVIGPAAEAGLTTLNAHPNQRGARQSRPYSIGLEASMEFGTAKPQPIAAQ</sequence>
<accession>A0ABQ1WGW5</accession>
<keyword evidence="1" id="KW-0812">Transmembrane</keyword>
<organism evidence="2 3">
    <name type="scientific">Hymenobacter glacieicola</name>
    <dbReference type="NCBI Taxonomy" id="1562124"/>
    <lineage>
        <taxon>Bacteria</taxon>
        <taxon>Pseudomonadati</taxon>
        <taxon>Bacteroidota</taxon>
        <taxon>Cytophagia</taxon>
        <taxon>Cytophagales</taxon>
        <taxon>Hymenobacteraceae</taxon>
        <taxon>Hymenobacter</taxon>
    </lineage>
</organism>
<gene>
    <name evidence="2" type="ORF">GCM10011378_02160</name>
</gene>
<dbReference type="EMBL" id="BMGS01000001">
    <property type="protein sequence ID" value="GGG29059.1"/>
    <property type="molecule type" value="Genomic_DNA"/>
</dbReference>
<feature type="transmembrane region" description="Helical" evidence="1">
    <location>
        <begin position="70"/>
        <end position="89"/>
    </location>
</feature>
<evidence type="ECO:0000313" key="2">
    <source>
        <dbReference type="EMBL" id="GGG29059.1"/>
    </source>
</evidence>
<evidence type="ECO:0000256" key="1">
    <source>
        <dbReference type="SAM" id="Phobius"/>
    </source>
</evidence>
<comment type="caution">
    <text evidence="2">The sequence shown here is derived from an EMBL/GenBank/DDBJ whole genome shotgun (WGS) entry which is preliminary data.</text>
</comment>
<evidence type="ECO:0008006" key="4">
    <source>
        <dbReference type="Google" id="ProtNLM"/>
    </source>
</evidence>
<protein>
    <recommendedName>
        <fullName evidence="4">Outer membrane protein beta-barrel domain-containing protein</fullName>
    </recommendedName>
</protein>
<evidence type="ECO:0000313" key="3">
    <source>
        <dbReference type="Proteomes" id="UP000601361"/>
    </source>
</evidence>
<keyword evidence="3" id="KW-1185">Reference proteome</keyword>
<proteinExistence type="predicted"/>
<name>A0ABQ1WGW5_9BACT</name>
<dbReference type="RefSeq" id="WP_188555972.1">
    <property type="nucleotide sequence ID" value="NZ_BMGS01000001.1"/>
</dbReference>
<dbReference type="Proteomes" id="UP000601361">
    <property type="component" value="Unassembled WGS sequence"/>
</dbReference>